<gene>
    <name evidence="2" type="ORF">LK10_15195</name>
</gene>
<accession>A0A0B2AI44</accession>
<feature type="compositionally biased region" description="Basic and acidic residues" evidence="1">
    <location>
        <begin position="120"/>
        <end position="132"/>
    </location>
</feature>
<dbReference type="AlphaFoldDB" id="A0A0B2AI44"/>
<sequence>MPMSAGEERSLPRREQIALRIRHGIRMAKLRVALDGARGRETPPAVVQLSQLPLPLLPSAVEERSPASREKTALRIRHGIRMAKLRVTLDGVLGRETPPAVVQLSQLRLPPLPSPLEALRSPEGRLRKDPESRRETALYLRRSIRAVRLRVVLDEELGRPTPEAVKQLSRLKLPRLE</sequence>
<dbReference type="Proteomes" id="UP000030982">
    <property type="component" value="Unassembled WGS sequence"/>
</dbReference>
<comment type="caution">
    <text evidence="2">The sequence shown here is derived from an EMBL/GenBank/DDBJ whole genome shotgun (WGS) entry which is preliminary data.</text>
</comment>
<feature type="region of interest" description="Disordered" evidence="1">
    <location>
        <begin position="113"/>
        <end position="132"/>
    </location>
</feature>
<dbReference type="EMBL" id="JTDL01000140">
    <property type="protein sequence ID" value="KHL01593.1"/>
    <property type="molecule type" value="Genomic_DNA"/>
</dbReference>
<evidence type="ECO:0000256" key="1">
    <source>
        <dbReference type="SAM" id="MobiDB-lite"/>
    </source>
</evidence>
<name>A0A0B2AI44_9MICC</name>
<proteinExistence type="predicted"/>
<evidence type="ECO:0000313" key="3">
    <source>
        <dbReference type="Proteomes" id="UP000030982"/>
    </source>
</evidence>
<protein>
    <submittedName>
        <fullName evidence="2">Uncharacterized protein</fullName>
    </submittedName>
</protein>
<organism evidence="2 3">
    <name type="scientific">Sinomonas humi</name>
    <dbReference type="NCBI Taxonomy" id="1338436"/>
    <lineage>
        <taxon>Bacteria</taxon>
        <taxon>Bacillati</taxon>
        <taxon>Actinomycetota</taxon>
        <taxon>Actinomycetes</taxon>
        <taxon>Micrococcales</taxon>
        <taxon>Micrococcaceae</taxon>
        <taxon>Sinomonas</taxon>
    </lineage>
</organism>
<keyword evidence="3" id="KW-1185">Reference proteome</keyword>
<reference evidence="2 3" key="1">
    <citation type="submission" date="2014-09" db="EMBL/GenBank/DDBJ databases">
        <title>Genome sequence of Sinomonas sp. MUSC 117.</title>
        <authorList>
            <person name="Lee L.-H."/>
        </authorList>
    </citation>
    <scope>NUCLEOTIDE SEQUENCE [LARGE SCALE GENOMIC DNA]</scope>
    <source>
        <strain evidence="2 3">MUSC 117</strain>
    </source>
</reference>
<evidence type="ECO:0000313" key="2">
    <source>
        <dbReference type="EMBL" id="KHL01593.1"/>
    </source>
</evidence>